<name>A0A9N7NWG5_STRHE</name>
<evidence type="ECO:0000256" key="3">
    <source>
        <dbReference type="ARBA" id="ARBA00023125"/>
    </source>
</evidence>
<keyword evidence="2" id="KW-0805">Transcription regulation</keyword>
<evidence type="ECO:0000256" key="6">
    <source>
        <dbReference type="SAM" id="MobiDB-lite"/>
    </source>
</evidence>
<dbReference type="Pfam" id="PF00010">
    <property type="entry name" value="HLH"/>
    <property type="match status" value="1"/>
</dbReference>
<evidence type="ECO:0000259" key="7">
    <source>
        <dbReference type="PROSITE" id="PS50888"/>
    </source>
</evidence>
<dbReference type="Proteomes" id="UP001153555">
    <property type="component" value="Unassembled WGS sequence"/>
</dbReference>
<comment type="subcellular location">
    <subcellularLocation>
        <location evidence="1">Nucleus</location>
    </subcellularLocation>
</comment>
<dbReference type="PANTHER" id="PTHR45914:SF59">
    <property type="entry name" value="TRANSCRIPTION FACTOR BHLH83-LIKE"/>
    <property type="match status" value="1"/>
</dbReference>
<evidence type="ECO:0000256" key="4">
    <source>
        <dbReference type="ARBA" id="ARBA00023163"/>
    </source>
</evidence>
<dbReference type="SMART" id="SM00353">
    <property type="entry name" value="HLH"/>
    <property type="match status" value="1"/>
</dbReference>
<protein>
    <submittedName>
        <fullName evidence="8">Transcription factor bHLH086</fullName>
    </submittedName>
</protein>
<feature type="domain" description="BHLH" evidence="7">
    <location>
        <begin position="288"/>
        <end position="337"/>
    </location>
</feature>
<dbReference type="AlphaFoldDB" id="A0A9N7NWG5"/>
<gene>
    <name evidence="8" type="ORF">SHERM_06221</name>
</gene>
<dbReference type="GO" id="GO:0005634">
    <property type="term" value="C:nucleus"/>
    <property type="evidence" value="ECO:0007669"/>
    <property type="project" value="UniProtKB-SubCell"/>
</dbReference>
<dbReference type="GO" id="GO:0003700">
    <property type="term" value="F:DNA-binding transcription factor activity"/>
    <property type="evidence" value="ECO:0007669"/>
    <property type="project" value="InterPro"/>
</dbReference>
<keyword evidence="4" id="KW-0804">Transcription</keyword>
<dbReference type="OrthoDB" id="687495at2759"/>
<feature type="compositionally biased region" description="Low complexity" evidence="6">
    <location>
        <begin position="284"/>
        <end position="294"/>
    </location>
</feature>
<feature type="region of interest" description="Disordered" evidence="6">
    <location>
        <begin position="125"/>
        <end position="152"/>
    </location>
</feature>
<keyword evidence="9" id="KW-1185">Reference proteome</keyword>
<dbReference type="CDD" id="cd11454">
    <property type="entry name" value="bHLH_AtIND_like"/>
    <property type="match status" value="1"/>
</dbReference>
<evidence type="ECO:0000256" key="2">
    <source>
        <dbReference type="ARBA" id="ARBA00023015"/>
    </source>
</evidence>
<keyword evidence="3" id="KW-0238">DNA-binding</keyword>
<dbReference type="GO" id="GO:0046983">
    <property type="term" value="F:protein dimerization activity"/>
    <property type="evidence" value="ECO:0007669"/>
    <property type="project" value="InterPro"/>
</dbReference>
<accession>A0A9N7NWG5</accession>
<evidence type="ECO:0000256" key="5">
    <source>
        <dbReference type="ARBA" id="ARBA00023242"/>
    </source>
</evidence>
<dbReference type="InterPro" id="IPR011598">
    <property type="entry name" value="bHLH_dom"/>
</dbReference>
<evidence type="ECO:0000313" key="9">
    <source>
        <dbReference type="Proteomes" id="UP001153555"/>
    </source>
</evidence>
<dbReference type="PANTHER" id="PTHR45914">
    <property type="entry name" value="TRANSCRIPTION FACTOR HEC3-RELATED"/>
    <property type="match status" value="1"/>
</dbReference>
<dbReference type="GO" id="GO:0048766">
    <property type="term" value="P:root hair initiation"/>
    <property type="evidence" value="ECO:0007669"/>
    <property type="project" value="UniProtKB-ARBA"/>
</dbReference>
<reference evidence="8" key="1">
    <citation type="submission" date="2019-12" db="EMBL/GenBank/DDBJ databases">
        <authorList>
            <person name="Scholes J."/>
        </authorList>
    </citation>
    <scope>NUCLEOTIDE SEQUENCE</scope>
</reference>
<dbReference type="InterPro" id="IPR036638">
    <property type="entry name" value="HLH_DNA-bd_sf"/>
</dbReference>
<proteinExistence type="predicted"/>
<dbReference type="Gene3D" id="4.10.280.10">
    <property type="entry name" value="Helix-loop-helix DNA-binding domain"/>
    <property type="match status" value="1"/>
</dbReference>
<dbReference type="FunFam" id="4.10.280.10:FF:000046">
    <property type="entry name" value="Transcription factor bHLH83"/>
    <property type="match status" value="1"/>
</dbReference>
<dbReference type="PROSITE" id="PS50888">
    <property type="entry name" value="BHLH"/>
    <property type="match status" value="1"/>
</dbReference>
<organism evidence="8 9">
    <name type="scientific">Striga hermonthica</name>
    <name type="common">Purple witchweed</name>
    <name type="synonym">Buchnera hermonthica</name>
    <dbReference type="NCBI Taxonomy" id="68872"/>
    <lineage>
        <taxon>Eukaryota</taxon>
        <taxon>Viridiplantae</taxon>
        <taxon>Streptophyta</taxon>
        <taxon>Embryophyta</taxon>
        <taxon>Tracheophyta</taxon>
        <taxon>Spermatophyta</taxon>
        <taxon>Magnoliopsida</taxon>
        <taxon>eudicotyledons</taxon>
        <taxon>Gunneridae</taxon>
        <taxon>Pentapetalae</taxon>
        <taxon>asterids</taxon>
        <taxon>lamiids</taxon>
        <taxon>Lamiales</taxon>
        <taxon>Orobanchaceae</taxon>
        <taxon>Buchnereae</taxon>
        <taxon>Striga</taxon>
    </lineage>
</organism>
<evidence type="ECO:0000313" key="8">
    <source>
        <dbReference type="EMBL" id="CAA0839659.1"/>
    </source>
</evidence>
<evidence type="ECO:0000256" key="1">
    <source>
        <dbReference type="ARBA" id="ARBA00004123"/>
    </source>
</evidence>
<feature type="compositionally biased region" description="Polar residues" evidence="6">
    <location>
        <begin position="140"/>
        <end position="152"/>
    </location>
</feature>
<keyword evidence="5" id="KW-0539">Nucleus</keyword>
<feature type="region of interest" description="Disordered" evidence="6">
    <location>
        <begin position="244"/>
        <end position="300"/>
    </location>
</feature>
<dbReference type="InterPro" id="IPR045843">
    <property type="entry name" value="IND-like"/>
</dbReference>
<comment type="caution">
    <text evidence="8">The sequence shown here is derived from an EMBL/GenBank/DDBJ whole genome shotgun (WGS) entry which is preliminary data.</text>
</comment>
<dbReference type="EMBL" id="CACSLK010031421">
    <property type="protein sequence ID" value="CAA0839659.1"/>
    <property type="molecule type" value="Genomic_DNA"/>
</dbReference>
<sequence length="382" mass="41663">MNKIGAPPCLARSEWGRRPATFSSSGLPSAGVLREFRLGLVDLSPAPEMVVDPPRLTSSIGSLPVRWSFGLGPSVLHPWRGVRSTADSLGVRDVFSLDLVFDPFDVSCSDDMYVLSHDKKSLYQEPESPNKAKVGPAKNLMTTSNSSPVSSRCSTNSSGLGYHHSSYNLSEEGNSVISFGSDYGGSFVHSGGSFSGFYQQNNKEAYPLWPEEDELHVTNHGLLETSGWMNDGETTATVTNGIQEFEKDDASRNKRPSKGENLQALKKKCVVGSSNSDSKKSKSKPTSTSKDPQSVAAKNRRERISERLKILQDLVPNGSKVDLVTMLEKAISYVKFLQLQVKVLATDEFWPAQGGKAPDLSQVREAIDVILASQRDRNSTSQ</sequence>
<dbReference type="GO" id="GO:0003677">
    <property type="term" value="F:DNA binding"/>
    <property type="evidence" value="ECO:0007669"/>
    <property type="project" value="UniProtKB-KW"/>
</dbReference>
<dbReference type="SUPFAM" id="SSF47459">
    <property type="entry name" value="HLH, helix-loop-helix DNA-binding domain"/>
    <property type="match status" value="1"/>
</dbReference>